<proteinExistence type="predicted"/>
<accession>A0A192D6P3</accession>
<keyword evidence="2" id="KW-1185">Reference proteome</keyword>
<evidence type="ECO:0000313" key="1">
    <source>
        <dbReference type="EMBL" id="ANK13701.1"/>
    </source>
</evidence>
<protein>
    <submittedName>
        <fullName evidence="1">Uncharacterized protein</fullName>
    </submittedName>
</protein>
<sequence>MTDHPSTFNGETIASGAIAWDDRASLVSASADAPHGEGGATLLRGSFAEMIRHITHLPAADRSRYVIRKAGDRTYTADEAMALASEPGFPADGII</sequence>
<gene>
    <name evidence="1" type="ORF">A9D12_12940</name>
</gene>
<dbReference type="STRING" id="1112.A9D12_12940"/>
<organism evidence="1 2">
    <name type="scientific">Erythrobacter neustonensis</name>
    <dbReference type="NCBI Taxonomy" id="1112"/>
    <lineage>
        <taxon>Bacteria</taxon>
        <taxon>Pseudomonadati</taxon>
        <taxon>Pseudomonadota</taxon>
        <taxon>Alphaproteobacteria</taxon>
        <taxon>Sphingomonadales</taxon>
        <taxon>Erythrobacteraceae</taxon>
        <taxon>Erythrobacter/Porphyrobacter group</taxon>
        <taxon>Erythrobacter</taxon>
    </lineage>
</organism>
<dbReference type="AlphaFoldDB" id="A0A192D6P3"/>
<reference evidence="1 2" key="1">
    <citation type="submission" date="2016-05" db="EMBL/GenBank/DDBJ databases">
        <title>Compelete Genome Sequence of Bacteriochlorophyll-Synthesizing Bacterium Porphyrobacter neustonensis DSM 9434.</title>
        <authorList>
            <person name="Shi X.-L."/>
            <person name="Wu Y.-H."/>
            <person name="Cheng H."/>
            <person name="Xu L."/>
            <person name="Zhang X.-Q."/>
            <person name="Wang C.-S."/>
            <person name="Xu X.-W."/>
        </authorList>
    </citation>
    <scope>NUCLEOTIDE SEQUENCE [LARGE SCALE GENOMIC DNA]</scope>
    <source>
        <strain evidence="1 2">DSM 9434</strain>
    </source>
</reference>
<dbReference type="EMBL" id="CP016033">
    <property type="protein sequence ID" value="ANK13701.1"/>
    <property type="molecule type" value="Genomic_DNA"/>
</dbReference>
<dbReference type="Proteomes" id="UP000078263">
    <property type="component" value="Chromosome"/>
</dbReference>
<dbReference type="OrthoDB" id="7391698at2"/>
<dbReference type="KEGG" id="pns:A9D12_12940"/>
<name>A0A192D6P3_9SPHN</name>
<dbReference type="RefSeq" id="WP_068352489.1">
    <property type="nucleotide sequence ID" value="NZ_CP016033.1"/>
</dbReference>
<evidence type="ECO:0000313" key="2">
    <source>
        <dbReference type="Proteomes" id="UP000078263"/>
    </source>
</evidence>